<keyword evidence="3" id="KW-1133">Transmembrane helix</keyword>
<keyword evidence="1" id="KW-1015">Disulfide bond</keyword>
<dbReference type="Gene3D" id="4.10.400.10">
    <property type="entry name" value="Low-density Lipoprotein Receptor"/>
    <property type="match status" value="1"/>
</dbReference>
<dbReference type="AlphaFoldDB" id="H2Z5B3"/>
<feature type="region of interest" description="Disordered" evidence="2">
    <location>
        <begin position="370"/>
        <end position="477"/>
    </location>
</feature>
<feature type="compositionally biased region" description="Pro residues" evidence="2">
    <location>
        <begin position="467"/>
        <end position="477"/>
    </location>
</feature>
<dbReference type="InParanoid" id="H2Z5B3"/>
<dbReference type="STRING" id="51511.ENSCSAVP00000012775"/>
<protein>
    <submittedName>
        <fullName evidence="4">Uncharacterized protein</fullName>
    </submittedName>
</protein>
<organism evidence="4 5">
    <name type="scientific">Ciona savignyi</name>
    <name type="common">Pacific transparent sea squirt</name>
    <dbReference type="NCBI Taxonomy" id="51511"/>
    <lineage>
        <taxon>Eukaryota</taxon>
        <taxon>Metazoa</taxon>
        <taxon>Chordata</taxon>
        <taxon>Tunicata</taxon>
        <taxon>Ascidiacea</taxon>
        <taxon>Phlebobranchia</taxon>
        <taxon>Cionidae</taxon>
        <taxon>Ciona</taxon>
    </lineage>
</organism>
<evidence type="ECO:0000256" key="1">
    <source>
        <dbReference type="ARBA" id="ARBA00023157"/>
    </source>
</evidence>
<dbReference type="SUPFAM" id="SSF57424">
    <property type="entry name" value="LDL receptor-like module"/>
    <property type="match status" value="1"/>
</dbReference>
<dbReference type="CDD" id="cd00112">
    <property type="entry name" value="LDLa"/>
    <property type="match status" value="1"/>
</dbReference>
<keyword evidence="3" id="KW-0812">Transmembrane</keyword>
<reference evidence="4" key="3">
    <citation type="submission" date="2025-09" db="UniProtKB">
        <authorList>
            <consortium name="Ensembl"/>
        </authorList>
    </citation>
    <scope>IDENTIFICATION</scope>
</reference>
<feature type="compositionally biased region" description="Polar residues" evidence="2">
    <location>
        <begin position="157"/>
        <end position="168"/>
    </location>
</feature>
<evidence type="ECO:0000256" key="2">
    <source>
        <dbReference type="SAM" id="MobiDB-lite"/>
    </source>
</evidence>
<feature type="transmembrane region" description="Helical" evidence="3">
    <location>
        <begin position="79"/>
        <end position="99"/>
    </location>
</feature>
<accession>H2Z5B3</accession>
<evidence type="ECO:0000313" key="5">
    <source>
        <dbReference type="Proteomes" id="UP000007875"/>
    </source>
</evidence>
<feature type="compositionally biased region" description="Acidic residues" evidence="2">
    <location>
        <begin position="403"/>
        <end position="425"/>
    </location>
</feature>
<feature type="region of interest" description="Disordered" evidence="2">
    <location>
        <begin position="135"/>
        <end position="179"/>
    </location>
</feature>
<keyword evidence="3" id="KW-0472">Membrane</keyword>
<feature type="compositionally biased region" description="Basic residues" evidence="2">
    <location>
        <begin position="245"/>
        <end position="262"/>
    </location>
</feature>
<dbReference type="Pfam" id="PF00057">
    <property type="entry name" value="Ldl_recept_a"/>
    <property type="match status" value="1"/>
</dbReference>
<keyword evidence="5" id="KW-1185">Reference proteome</keyword>
<dbReference type="eggNOG" id="KOG1215">
    <property type="taxonomic scope" value="Eukaryota"/>
</dbReference>
<proteinExistence type="predicted"/>
<sequence>DILPKNLLHDLAQVFVQCIDRSKVCDGTPDCHSRSDELNCDCGPNAKMCPPGHCVPLGSSCDCTNCHQRNGDMEQDNTIVIVIGIICGCVVLLGIGLFIRHCMISNSRYPAGLVMFTPHTNGNCTVNVEIQSRADTTETVNHRKPSHHQSRKKGSIKGNSQGHTQFNLSIHPGGSRSGSNSWIPLHYSRGDCHSMKRPCIPGASKCSSLQGKIILPTTNPPPSPATIRSGSKSGERVYSSDSGRTHHRCKNAYKHRRSHRYPVHNPPPPTPCNTDTCDDVDRGNRGSNQPSTNSSLPHEPPPPYHHHPCCYHCCHQYPPQSRHLDGSSSSSYHCDDDDCSCGGDSIPSYPPSYNRHRRPWSRQLGHRTYLSSDINSDSDPFAPPPTPRSQYMSECCYTHGETTEADDPLDEEDEIPDDDVTDDVNDESRVPPAGTEEEEDGTDDDADTVLLNPRSSPSVTERSYRIYPPPSPATDSS</sequence>
<name>H2Z5B3_CIOSA</name>
<dbReference type="InterPro" id="IPR002172">
    <property type="entry name" value="LDrepeatLR_classA_rpt"/>
</dbReference>
<feature type="compositionally biased region" description="Basic residues" evidence="2">
    <location>
        <begin position="142"/>
        <end position="155"/>
    </location>
</feature>
<evidence type="ECO:0000256" key="3">
    <source>
        <dbReference type="SAM" id="Phobius"/>
    </source>
</evidence>
<feature type="region of interest" description="Disordered" evidence="2">
    <location>
        <begin position="212"/>
        <end position="300"/>
    </location>
</feature>
<reference evidence="5" key="1">
    <citation type="submission" date="2003-08" db="EMBL/GenBank/DDBJ databases">
        <authorList>
            <person name="Birren B."/>
            <person name="Nusbaum C."/>
            <person name="Abebe A."/>
            <person name="Abouelleil A."/>
            <person name="Adekoya E."/>
            <person name="Ait-zahra M."/>
            <person name="Allen N."/>
            <person name="Allen T."/>
            <person name="An P."/>
            <person name="Anderson M."/>
            <person name="Anderson S."/>
            <person name="Arachchi H."/>
            <person name="Armbruster J."/>
            <person name="Bachantsang P."/>
            <person name="Baldwin J."/>
            <person name="Barry A."/>
            <person name="Bayul T."/>
            <person name="Blitshsteyn B."/>
            <person name="Bloom T."/>
            <person name="Blye J."/>
            <person name="Boguslavskiy L."/>
            <person name="Borowsky M."/>
            <person name="Boukhgalter B."/>
            <person name="Brunache A."/>
            <person name="Butler J."/>
            <person name="Calixte N."/>
            <person name="Calvo S."/>
            <person name="Camarata J."/>
            <person name="Campo K."/>
            <person name="Chang J."/>
            <person name="Cheshatsang Y."/>
            <person name="Citroen M."/>
            <person name="Collymore A."/>
            <person name="Considine T."/>
            <person name="Cook A."/>
            <person name="Cooke P."/>
            <person name="Corum B."/>
            <person name="Cuomo C."/>
            <person name="David R."/>
            <person name="Dawoe T."/>
            <person name="Degray S."/>
            <person name="Dodge S."/>
            <person name="Dooley K."/>
            <person name="Dorje P."/>
            <person name="Dorjee K."/>
            <person name="Dorris L."/>
            <person name="Duffey N."/>
            <person name="Dupes A."/>
            <person name="Elkins T."/>
            <person name="Engels R."/>
            <person name="Erickson J."/>
            <person name="Farina A."/>
            <person name="Faro S."/>
            <person name="Ferreira P."/>
            <person name="Fischer H."/>
            <person name="Fitzgerald M."/>
            <person name="Foley K."/>
            <person name="Gage D."/>
            <person name="Galagan J."/>
            <person name="Gearin G."/>
            <person name="Gnerre S."/>
            <person name="Gnirke A."/>
            <person name="Goyette A."/>
            <person name="Graham J."/>
            <person name="Grandbois E."/>
            <person name="Gyaltsen K."/>
            <person name="Hafez N."/>
            <person name="Hagopian D."/>
            <person name="Hagos B."/>
            <person name="Hall J."/>
            <person name="Hatcher B."/>
            <person name="Heller A."/>
            <person name="Higgins H."/>
            <person name="Honan T."/>
            <person name="Horn A."/>
            <person name="Houde N."/>
            <person name="Hughes L."/>
            <person name="Hulme W."/>
            <person name="Husby E."/>
            <person name="Iliev I."/>
            <person name="Jaffe D."/>
            <person name="Jones C."/>
            <person name="Kamal M."/>
            <person name="Kamat A."/>
            <person name="Kamvysselis M."/>
            <person name="Karlsson E."/>
            <person name="Kells C."/>
            <person name="Kieu A."/>
            <person name="Kisner P."/>
            <person name="Kodira C."/>
            <person name="Kulbokas E."/>
            <person name="Labutti K."/>
            <person name="Lama D."/>
            <person name="Landers T."/>
            <person name="Leger J."/>
            <person name="Levine S."/>
            <person name="Lewis D."/>
            <person name="Lewis T."/>
            <person name="Lindblad-toh K."/>
            <person name="Liu X."/>
            <person name="Lokyitsang T."/>
            <person name="Lokyitsang Y."/>
            <person name="Lucien O."/>
            <person name="Lui A."/>
            <person name="Ma L.J."/>
            <person name="Mabbitt R."/>
            <person name="Macdonald J."/>
            <person name="Maclean C."/>
            <person name="Major J."/>
            <person name="Manning J."/>
            <person name="Marabella R."/>
            <person name="Maru K."/>
            <person name="Matthews C."/>
            <person name="Mauceli E."/>
            <person name="Mccarthy M."/>
            <person name="Mcdonough S."/>
            <person name="Mcghee T."/>
            <person name="Meldrim J."/>
            <person name="Meneus L."/>
            <person name="Mesirov J."/>
            <person name="Mihalev A."/>
            <person name="Mihova T."/>
            <person name="Mikkelsen T."/>
            <person name="Mlenga V."/>
            <person name="Moru K."/>
            <person name="Mozes J."/>
            <person name="Mulrain L."/>
            <person name="Munson G."/>
            <person name="Naylor J."/>
            <person name="Newes C."/>
            <person name="Nguyen C."/>
            <person name="Nguyen N."/>
            <person name="Nguyen T."/>
            <person name="Nicol R."/>
            <person name="Nielsen C."/>
            <person name="Nizzari M."/>
            <person name="Norbu C."/>
            <person name="Norbu N."/>
            <person name="O'donnell P."/>
            <person name="Okoawo O."/>
            <person name="O'leary S."/>
            <person name="Omotosho B."/>
            <person name="O'neill K."/>
            <person name="Osman S."/>
            <person name="Parker S."/>
            <person name="Perrin D."/>
            <person name="Phunkhang P."/>
            <person name="Piqani B."/>
            <person name="Purcell S."/>
            <person name="Rachupka T."/>
            <person name="Ramasamy U."/>
            <person name="Rameau R."/>
            <person name="Ray V."/>
            <person name="Raymond C."/>
            <person name="Retta R."/>
            <person name="Richardson S."/>
            <person name="Rise C."/>
            <person name="Rodriguez J."/>
            <person name="Rogers J."/>
            <person name="Rogov P."/>
            <person name="Rutman M."/>
            <person name="Schupbach R."/>
            <person name="Seaman C."/>
            <person name="Settipalli S."/>
            <person name="Sharpe T."/>
            <person name="Sheridan J."/>
            <person name="Sherpa N."/>
            <person name="Shi J."/>
            <person name="Smirnov S."/>
            <person name="Smith C."/>
            <person name="Sougnez C."/>
            <person name="Spencer B."/>
            <person name="Stalker J."/>
            <person name="Stange-thomann N."/>
            <person name="Stavropoulos S."/>
            <person name="Stetson K."/>
            <person name="Stone C."/>
            <person name="Stone S."/>
            <person name="Stubbs M."/>
            <person name="Talamas J."/>
            <person name="Tchuinga P."/>
            <person name="Tenzing P."/>
            <person name="Tesfaye S."/>
            <person name="Theodore J."/>
            <person name="Thoulutsang Y."/>
            <person name="Topham K."/>
            <person name="Towey S."/>
            <person name="Tsamla T."/>
            <person name="Tsomo N."/>
            <person name="Vallee D."/>
            <person name="Vassiliev H."/>
            <person name="Venkataraman V."/>
            <person name="Vinson J."/>
            <person name="Vo A."/>
            <person name="Wade C."/>
            <person name="Wang S."/>
            <person name="Wangchuk T."/>
            <person name="Wangdi T."/>
            <person name="Whittaker C."/>
            <person name="Wilkinson J."/>
            <person name="Wu Y."/>
            <person name="Wyman D."/>
            <person name="Yadav S."/>
            <person name="Yang S."/>
            <person name="Yang X."/>
            <person name="Yeager S."/>
            <person name="Yee E."/>
            <person name="Young G."/>
            <person name="Zainoun J."/>
            <person name="Zembeck L."/>
            <person name="Zimmer A."/>
            <person name="Zody M."/>
            <person name="Lander E."/>
        </authorList>
    </citation>
    <scope>NUCLEOTIDE SEQUENCE [LARGE SCALE GENOMIC DNA]</scope>
</reference>
<evidence type="ECO:0000313" key="4">
    <source>
        <dbReference type="Ensembl" id="ENSCSAVP00000012775.1"/>
    </source>
</evidence>
<feature type="compositionally biased region" description="Polar residues" evidence="2">
    <location>
        <begin position="285"/>
        <end position="296"/>
    </location>
</feature>
<feature type="compositionally biased region" description="Acidic residues" evidence="2">
    <location>
        <begin position="435"/>
        <end position="447"/>
    </location>
</feature>
<dbReference type="Proteomes" id="UP000007875">
    <property type="component" value="Unassembled WGS sequence"/>
</dbReference>
<dbReference type="Ensembl" id="ENSCSAVT00000012924.1">
    <property type="protein sequence ID" value="ENSCSAVP00000012775.1"/>
    <property type="gene ID" value="ENSCSAVG00000007502.1"/>
</dbReference>
<dbReference type="InterPro" id="IPR036055">
    <property type="entry name" value="LDL_receptor-like_sf"/>
</dbReference>
<reference evidence="4" key="2">
    <citation type="submission" date="2025-08" db="UniProtKB">
        <authorList>
            <consortium name="Ensembl"/>
        </authorList>
    </citation>
    <scope>IDENTIFICATION</scope>
</reference>
<dbReference type="HOGENOM" id="CLU_573139_0_0_1"/>